<keyword evidence="3 5" id="KW-1133">Transmembrane helix</keyword>
<keyword evidence="9" id="KW-1185">Reference proteome</keyword>
<protein>
    <recommendedName>
        <fullName evidence="7">3-oxo-5-alpha-steroid 4-dehydrogenase C-terminal domain-containing protein</fullName>
    </recommendedName>
</protein>
<dbReference type="InterPro" id="IPR001104">
    <property type="entry name" value="3-oxo-5_a-steroid_4-DH_C"/>
</dbReference>
<dbReference type="Proteomes" id="UP001145021">
    <property type="component" value="Unassembled WGS sequence"/>
</dbReference>
<dbReference type="Pfam" id="PF02544">
    <property type="entry name" value="Steroid_dh"/>
    <property type="match status" value="1"/>
</dbReference>
<comment type="subcellular location">
    <subcellularLocation>
        <location evidence="1">Endomembrane system</location>
        <topology evidence="1">Multi-pass membrane protein</topology>
    </subcellularLocation>
</comment>
<feature type="transmembrane region" description="Helical" evidence="5">
    <location>
        <begin position="250"/>
        <end position="271"/>
    </location>
</feature>
<dbReference type="GO" id="GO:0005783">
    <property type="term" value="C:endoplasmic reticulum"/>
    <property type="evidence" value="ECO:0007669"/>
    <property type="project" value="TreeGrafter"/>
</dbReference>
<accession>A0A9W8CKL9</accession>
<feature type="signal peptide" evidence="6">
    <location>
        <begin position="1"/>
        <end position="19"/>
    </location>
</feature>
<evidence type="ECO:0000256" key="5">
    <source>
        <dbReference type="SAM" id="Phobius"/>
    </source>
</evidence>
<dbReference type="PANTHER" id="PTHR14624">
    <property type="entry name" value="DFG10 PROTEIN"/>
    <property type="match status" value="1"/>
</dbReference>
<dbReference type="PROSITE" id="PS50244">
    <property type="entry name" value="S5A_REDUCTASE"/>
    <property type="match status" value="1"/>
</dbReference>
<feature type="transmembrane region" description="Helical" evidence="5">
    <location>
        <begin position="277"/>
        <end position="295"/>
    </location>
</feature>
<organism evidence="8 9">
    <name type="scientific">Coemansia asiatica</name>
    <dbReference type="NCBI Taxonomy" id="1052880"/>
    <lineage>
        <taxon>Eukaryota</taxon>
        <taxon>Fungi</taxon>
        <taxon>Fungi incertae sedis</taxon>
        <taxon>Zoopagomycota</taxon>
        <taxon>Kickxellomycotina</taxon>
        <taxon>Kickxellomycetes</taxon>
        <taxon>Kickxellales</taxon>
        <taxon>Kickxellaceae</taxon>
        <taxon>Coemansia</taxon>
    </lineage>
</organism>
<sequence>MILSLVRGIYLVLAGLALAFELAPWTREAFVKYGKTRSEDPADKGNRRAPQFLSAKDLLSWFSQQTVPKNWFWHFYFVGAAVGIVLALDLFGQALGQTKPLFDLCSEMMSTANAWLPLAFEKRAAGIIGAGSDMIKGSYKSALLALSMYNAHVMLRLKETMYDQPITCARMHIGQYGVGIIFYIATPFAVVADSCFVPGWTSPPVWAVIAGVALYIYASVHQWRCHHILYRLRNQAVQQNSGYVVPDGDLFSLVACPHFLCEILIYLAIWIATGFQATSLIWTIFWTVINLGITARETQRWYRQKFGSKYPRCRKALVPYIW</sequence>
<feature type="transmembrane region" description="Helical" evidence="5">
    <location>
        <begin position="205"/>
        <end position="223"/>
    </location>
</feature>
<keyword evidence="4 5" id="KW-0472">Membrane</keyword>
<feature type="domain" description="3-oxo-5-alpha-steroid 4-dehydrogenase C-terminal" evidence="7">
    <location>
        <begin position="206"/>
        <end position="322"/>
    </location>
</feature>
<evidence type="ECO:0000313" key="8">
    <source>
        <dbReference type="EMBL" id="KAJ1647915.1"/>
    </source>
</evidence>
<feature type="transmembrane region" description="Helical" evidence="5">
    <location>
        <begin position="71"/>
        <end position="91"/>
    </location>
</feature>
<evidence type="ECO:0000256" key="1">
    <source>
        <dbReference type="ARBA" id="ARBA00004127"/>
    </source>
</evidence>
<evidence type="ECO:0000313" key="9">
    <source>
        <dbReference type="Proteomes" id="UP001145021"/>
    </source>
</evidence>
<dbReference type="InterPro" id="IPR039698">
    <property type="entry name" value="Dfg10/SRD5A3"/>
</dbReference>
<keyword evidence="6" id="KW-0732">Signal</keyword>
<keyword evidence="2 5" id="KW-0812">Transmembrane</keyword>
<dbReference type="GO" id="GO:0003865">
    <property type="term" value="F:3-oxo-5-alpha-steroid 4-dehydrogenase activity"/>
    <property type="evidence" value="ECO:0007669"/>
    <property type="project" value="TreeGrafter"/>
</dbReference>
<dbReference type="Gene3D" id="1.20.120.1630">
    <property type="match status" value="1"/>
</dbReference>
<comment type="caution">
    <text evidence="8">The sequence shown here is derived from an EMBL/GenBank/DDBJ whole genome shotgun (WGS) entry which is preliminary data.</text>
</comment>
<feature type="transmembrane region" description="Helical" evidence="5">
    <location>
        <begin position="180"/>
        <end position="199"/>
    </location>
</feature>
<dbReference type="GO" id="GO:0006488">
    <property type="term" value="P:dolichol-linked oligosaccharide biosynthetic process"/>
    <property type="evidence" value="ECO:0007669"/>
    <property type="project" value="InterPro"/>
</dbReference>
<reference evidence="8" key="1">
    <citation type="submission" date="2022-07" db="EMBL/GenBank/DDBJ databases">
        <title>Phylogenomic reconstructions and comparative analyses of Kickxellomycotina fungi.</title>
        <authorList>
            <person name="Reynolds N.K."/>
            <person name="Stajich J.E."/>
            <person name="Barry K."/>
            <person name="Grigoriev I.V."/>
            <person name="Crous P."/>
            <person name="Smith M.E."/>
        </authorList>
    </citation>
    <scope>NUCLEOTIDE SEQUENCE</scope>
    <source>
        <strain evidence="8">NBRC 105413</strain>
    </source>
</reference>
<evidence type="ECO:0000256" key="2">
    <source>
        <dbReference type="ARBA" id="ARBA00022692"/>
    </source>
</evidence>
<dbReference type="PANTHER" id="PTHR14624:SF0">
    <property type="entry name" value="POLYPRENOL REDUCTASE"/>
    <property type="match status" value="1"/>
</dbReference>
<evidence type="ECO:0000256" key="6">
    <source>
        <dbReference type="SAM" id="SignalP"/>
    </source>
</evidence>
<evidence type="ECO:0000256" key="4">
    <source>
        <dbReference type="ARBA" id="ARBA00023136"/>
    </source>
</evidence>
<dbReference type="EMBL" id="JANBOH010000016">
    <property type="protein sequence ID" value="KAJ1647915.1"/>
    <property type="molecule type" value="Genomic_DNA"/>
</dbReference>
<gene>
    <name evidence="8" type="ORF">LPJ64_000727</name>
</gene>
<feature type="chain" id="PRO_5040780502" description="3-oxo-5-alpha-steroid 4-dehydrogenase C-terminal domain-containing protein" evidence="6">
    <location>
        <begin position="20"/>
        <end position="322"/>
    </location>
</feature>
<dbReference type="AlphaFoldDB" id="A0A9W8CKL9"/>
<evidence type="ECO:0000259" key="7">
    <source>
        <dbReference type="Pfam" id="PF02544"/>
    </source>
</evidence>
<dbReference type="GO" id="GO:0016095">
    <property type="term" value="P:polyprenol catabolic process"/>
    <property type="evidence" value="ECO:0007669"/>
    <property type="project" value="TreeGrafter"/>
</dbReference>
<name>A0A9W8CKL9_9FUNG</name>
<evidence type="ECO:0000256" key="3">
    <source>
        <dbReference type="ARBA" id="ARBA00022989"/>
    </source>
</evidence>
<proteinExistence type="predicted"/>